<dbReference type="AlphaFoldDB" id="A0A1Y2GI58"/>
<evidence type="ECO:0000313" key="3">
    <source>
        <dbReference type="Proteomes" id="UP000193648"/>
    </source>
</evidence>
<sequence length="461" mass="47414">MLAGDPIHLRIDCLPALSPHRAVEGTVPVLDALGALDVFDNLMTAAQALAAHHASSDPWRSVERMNVDRHIGHVAVVAVAVVVVAGVLEGDHDDEENDSDSIGDDVVRVVDKRMVNNNTSGDSWTWTDAEDARSAATLKKDVDSASLALDDDDIGSATNPWPAPVPSGDFGNDFRVLVGNANLTRVPLSLCSSAARIRAKDSSDANTARCEPCLDSDENGLGSIFIRLSSVCSLDLPPNSPSLLRTKSPQGSGVVGVLGIDDKDSAAAALSPLVGVLGSTGNDDTTAAAAGGFGASVEAKLTSPLLKLNPPDPSSALASTLVLHMIDFLNLTSVKHLILVFSGASQLHDTGPDGDGDGDGDDDSGSDDARASLDTTSDIGSVGSAVSPILVAFPDISKRASLLPFRVCTATLLCPSLGLGCTAACAVEDEWEILVVVSEGDSSTGGGVPERAPSLRIGFDD</sequence>
<dbReference type="InParanoid" id="A0A1Y2GI58"/>
<organism evidence="2 3">
    <name type="scientific">Lobosporangium transversale</name>
    <dbReference type="NCBI Taxonomy" id="64571"/>
    <lineage>
        <taxon>Eukaryota</taxon>
        <taxon>Fungi</taxon>
        <taxon>Fungi incertae sedis</taxon>
        <taxon>Mucoromycota</taxon>
        <taxon>Mortierellomycotina</taxon>
        <taxon>Mortierellomycetes</taxon>
        <taxon>Mortierellales</taxon>
        <taxon>Mortierellaceae</taxon>
        <taxon>Lobosporangium</taxon>
    </lineage>
</organism>
<comment type="caution">
    <text evidence="2">The sequence shown here is derived from an EMBL/GenBank/DDBJ whole genome shotgun (WGS) entry which is preliminary data.</text>
</comment>
<accession>A0A1Y2GI58</accession>
<reference evidence="2 3" key="1">
    <citation type="submission" date="2016-07" db="EMBL/GenBank/DDBJ databases">
        <title>Pervasive Adenine N6-methylation of Active Genes in Fungi.</title>
        <authorList>
            <consortium name="DOE Joint Genome Institute"/>
            <person name="Mondo S.J."/>
            <person name="Dannebaum R.O."/>
            <person name="Kuo R.C."/>
            <person name="Labutti K."/>
            <person name="Haridas S."/>
            <person name="Kuo A."/>
            <person name="Salamov A."/>
            <person name="Ahrendt S.R."/>
            <person name="Lipzen A."/>
            <person name="Sullivan W."/>
            <person name="Andreopoulos W.B."/>
            <person name="Clum A."/>
            <person name="Lindquist E."/>
            <person name="Daum C."/>
            <person name="Ramamoorthy G.K."/>
            <person name="Gryganskyi A."/>
            <person name="Culley D."/>
            <person name="Magnuson J.K."/>
            <person name="James T.Y."/>
            <person name="O'Malley M.A."/>
            <person name="Stajich J.E."/>
            <person name="Spatafora J.W."/>
            <person name="Visel A."/>
            <person name="Grigoriev I.V."/>
        </authorList>
    </citation>
    <scope>NUCLEOTIDE SEQUENCE [LARGE SCALE GENOMIC DNA]</scope>
    <source>
        <strain evidence="2 3">NRRL 3116</strain>
    </source>
</reference>
<evidence type="ECO:0000256" key="1">
    <source>
        <dbReference type="SAM" id="MobiDB-lite"/>
    </source>
</evidence>
<keyword evidence="3" id="KW-1185">Reference proteome</keyword>
<dbReference type="RefSeq" id="XP_021879241.1">
    <property type="nucleotide sequence ID" value="XM_022026689.1"/>
</dbReference>
<proteinExistence type="predicted"/>
<name>A0A1Y2GI58_9FUNG</name>
<dbReference type="Proteomes" id="UP000193648">
    <property type="component" value="Unassembled WGS sequence"/>
</dbReference>
<feature type="region of interest" description="Disordered" evidence="1">
    <location>
        <begin position="349"/>
        <end position="377"/>
    </location>
</feature>
<feature type="compositionally biased region" description="Acidic residues" evidence="1">
    <location>
        <begin position="352"/>
        <end position="366"/>
    </location>
</feature>
<evidence type="ECO:0000313" key="2">
    <source>
        <dbReference type="EMBL" id="ORZ10334.1"/>
    </source>
</evidence>
<dbReference type="EMBL" id="MCFF01000031">
    <property type="protein sequence ID" value="ORZ10334.1"/>
    <property type="molecule type" value="Genomic_DNA"/>
</dbReference>
<gene>
    <name evidence="2" type="ORF">BCR41DRAFT_372509</name>
</gene>
<feature type="region of interest" description="Disordered" evidence="1">
    <location>
        <begin position="442"/>
        <end position="461"/>
    </location>
</feature>
<dbReference type="GeneID" id="33568532"/>
<protein>
    <submittedName>
        <fullName evidence="2">Uncharacterized protein</fullName>
    </submittedName>
</protein>